<evidence type="ECO:0000313" key="1">
    <source>
        <dbReference type="EMBL" id="RHZ66588.1"/>
    </source>
</evidence>
<dbReference type="Proteomes" id="UP000266861">
    <property type="component" value="Unassembled WGS sequence"/>
</dbReference>
<proteinExistence type="predicted"/>
<dbReference type="OrthoDB" id="2419021at2759"/>
<protein>
    <recommendedName>
        <fullName evidence="3">Zinc-ribbon domain-containing protein</fullName>
    </recommendedName>
</protein>
<evidence type="ECO:0000313" key="2">
    <source>
        <dbReference type="Proteomes" id="UP000266861"/>
    </source>
</evidence>
<dbReference type="Gene3D" id="3.40.960.10">
    <property type="entry name" value="VSR Endonuclease"/>
    <property type="match status" value="1"/>
</dbReference>
<accession>A0A397HX64</accession>
<gene>
    <name evidence="1" type="ORF">Glove_306g13</name>
</gene>
<dbReference type="AlphaFoldDB" id="A0A397HX64"/>
<comment type="caution">
    <text evidence="1">The sequence shown here is derived from an EMBL/GenBank/DDBJ whole genome shotgun (WGS) entry which is preliminary data.</text>
</comment>
<reference evidence="1 2" key="1">
    <citation type="submission" date="2018-08" db="EMBL/GenBank/DDBJ databases">
        <title>Genome and evolution of the arbuscular mycorrhizal fungus Diversispora epigaea (formerly Glomus versiforme) and its bacterial endosymbionts.</title>
        <authorList>
            <person name="Sun X."/>
            <person name="Fei Z."/>
            <person name="Harrison M."/>
        </authorList>
    </citation>
    <scope>NUCLEOTIDE SEQUENCE [LARGE SCALE GENOMIC DNA]</scope>
    <source>
        <strain evidence="1 2">IT104</strain>
    </source>
</reference>
<sequence length="433" mass="50681">MLWECNKNHQWTAKFRHIKNQGSWCPYCAGQAKNTLDIAKQIAYERNIKNQGTWCRLCSQIRSHSIEDCKKYASKMNGECLSTEYKNYVKQIAYSRNGKCLSTEYKNCYTKLLWSCAKNHKWYTTFNSVKNGNSWCPYCAGQAKNTLDIAKIIAFNKGGECISNKYINGKSHLRWKCVRGHEWNSSLASIKNGNTWCPYCVCNVQYTLEDVKQIAYSRNGKCLSTEYKNCYTKLLWSCAKNHKWYTTFNSVKNGNSWCPYCAGQAKNTLDIAKIIAFNKGGECISNKYINGKSHLRWKCVRGHEWNSSLASIKNGNTWCPYCSKYKRVSKYLGEPSKNRKPDFLKTSKHPSGLELDIYYPQYGLAIEVQGQQHEKYIKFFHREDSNNFIKQRERDQLKNELCNENWIVLRYVWYYEDPYIVIPEHLRELGLIE</sequence>
<name>A0A397HX64_9GLOM</name>
<dbReference type="EMBL" id="PQFF01000280">
    <property type="protein sequence ID" value="RHZ66588.1"/>
    <property type="molecule type" value="Genomic_DNA"/>
</dbReference>
<keyword evidence="2" id="KW-1185">Reference proteome</keyword>
<organism evidence="1 2">
    <name type="scientific">Diversispora epigaea</name>
    <dbReference type="NCBI Taxonomy" id="1348612"/>
    <lineage>
        <taxon>Eukaryota</taxon>
        <taxon>Fungi</taxon>
        <taxon>Fungi incertae sedis</taxon>
        <taxon>Mucoromycota</taxon>
        <taxon>Glomeromycotina</taxon>
        <taxon>Glomeromycetes</taxon>
        <taxon>Diversisporales</taxon>
        <taxon>Diversisporaceae</taxon>
        <taxon>Diversispora</taxon>
    </lineage>
</organism>
<evidence type="ECO:0008006" key="3">
    <source>
        <dbReference type="Google" id="ProtNLM"/>
    </source>
</evidence>